<protein>
    <recommendedName>
        <fullName evidence="6">Phosphoribosylformylglycinamidine synthase subunit PurS</fullName>
        <shortName evidence="6">FGAM synthase</shortName>
        <ecNumber evidence="6">6.3.5.3</ecNumber>
    </recommendedName>
    <alternativeName>
        <fullName evidence="6">Formylglycinamide ribonucleotide amidotransferase subunit III</fullName>
        <shortName evidence="6">FGAR amidotransferase III</shortName>
        <shortName evidence="6">FGAR-AT III</shortName>
    </alternativeName>
    <alternativeName>
        <fullName evidence="6">Phosphoribosylformylglycinamidine synthase subunit III</fullName>
    </alternativeName>
</protein>
<dbReference type="AlphaFoldDB" id="A0AAI9AFT5"/>
<comment type="similarity">
    <text evidence="6">Belongs to the PurS family.</text>
</comment>
<keyword evidence="4 6" id="KW-0658">Purine biosynthesis</keyword>
<dbReference type="Proteomes" id="UP000306825">
    <property type="component" value="Chromosome"/>
</dbReference>
<comment type="pathway">
    <text evidence="6">Purine metabolism; IMP biosynthesis via de novo pathway; 5-amino-1-(5-phospho-D-ribosyl)imidazole from N(2)-formyl-N(1)-(5-phospho-D-ribosyl)glycinamide: step 1/2.</text>
</comment>
<dbReference type="NCBIfam" id="TIGR00302">
    <property type="entry name" value="phosphoribosylformylglycinamidine synthase subunit PurS"/>
    <property type="match status" value="1"/>
</dbReference>
<evidence type="ECO:0000313" key="9">
    <source>
        <dbReference type="Proteomes" id="UP000003288"/>
    </source>
</evidence>
<dbReference type="GO" id="GO:0005524">
    <property type="term" value="F:ATP binding"/>
    <property type="evidence" value="ECO:0007669"/>
    <property type="project" value="UniProtKB-UniRule"/>
</dbReference>
<dbReference type="Pfam" id="PF02700">
    <property type="entry name" value="PurS"/>
    <property type="match status" value="1"/>
</dbReference>
<dbReference type="Gene3D" id="3.30.1280.10">
    <property type="entry name" value="Phosphoribosylformylglycinamidine synthase subunit PurS"/>
    <property type="match status" value="1"/>
</dbReference>
<dbReference type="NCBIfam" id="NF004630">
    <property type="entry name" value="PRK05974.1"/>
    <property type="match status" value="1"/>
</dbReference>
<dbReference type="InterPro" id="IPR036604">
    <property type="entry name" value="PurS-like_sf"/>
</dbReference>
<dbReference type="GO" id="GO:0004642">
    <property type="term" value="F:phosphoribosylformylglycinamidine synthase activity"/>
    <property type="evidence" value="ECO:0007669"/>
    <property type="project" value="UniProtKB-UniRule"/>
</dbReference>
<comment type="function">
    <text evidence="6">Part of the phosphoribosylformylglycinamidine synthase complex involved in the purines biosynthetic pathway. Catalyzes the ATP-dependent conversion of formylglycinamide ribonucleotide (FGAR) and glutamine to yield formylglycinamidine ribonucleotide (FGAM) and glutamate. The FGAM synthase complex is composed of three subunits. PurQ produces an ammonia molecule by converting glutamine to glutamate. PurL transfers the ammonia molecule to FGAR to form FGAM in an ATP-dependent manner. PurS interacts with PurQ and PurL and is thought to assist in the transfer of the ammonia molecule from PurQ to PurL.</text>
</comment>
<sequence>MKVAVNVHLKKGVLDPQGKAVLHALETLGFKNVEDVRVGKQIIIEINTNNKEEAIKEAKEMADKLLANPVIENYKIEVKE</sequence>
<keyword evidence="2 6" id="KW-0436">Ligase</keyword>
<dbReference type="GO" id="GO:0005737">
    <property type="term" value="C:cytoplasm"/>
    <property type="evidence" value="ECO:0007669"/>
    <property type="project" value="UniProtKB-SubCell"/>
</dbReference>
<keyword evidence="10" id="KW-1185">Reference proteome</keyword>
<dbReference type="SUPFAM" id="SSF82697">
    <property type="entry name" value="PurS-like"/>
    <property type="match status" value="1"/>
</dbReference>
<keyword evidence="3 6" id="KW-0547">Nucleotide-binding</keyword>
<evidence type="ECO:0000313" key="7">
    <source>
        <dbReference type="EMBL" id="EDM22842.1"/>
    </source>
</evidence>
<comment type="catalytic activity">
    <reaction evidence="6">
        <text>N(2)-formyl-N(1)-(5-phospho-beta-D-ribosyl)glycinamide + L-glutamine + ATP + H2O = 2-formamido-N(1)-(5-O-phospho-beta-D-ribosyl)acetamidine + L-glutamate + ADP + phosphate + H(+)</text>
        <dbReference type="Rhea" id="RHEA:17129"/>
        <dbReference type="ChEBI" id="CHEBI:15377"/>
        <dbReference type="ChEBI" id="CHEBI:15378"/>
        <dbReference type="ChEBI" id="CHEBI:29985"/>
        <dbReference type="ChEBI" id="CHEBI:30616"/>
        <dbReference type="ChEBI" id="CHEBI:43474"/>
        <dbReference type="ChEBI" id="CHEBI:58359"/>
        <dbReference type="ChEBI" id="CHEBI:147286"/>
        <dbReference type="ChEBI" id="CHEBI:147287"/>
        <dbReference type="ChEBI" id="CHEBI:456216"/>
        <dbReference type="EC" id="6.3.5.3"/>
    </reaction>
</comment>
<dbReference type="InterPro" id="IPR003850">
    <property type="entry name" value="PurS"/>
</dbReference>
<dbReference type="PANTHER" id="PTHR34696">
    <property type="entry name" value="PHOSPHORIBOSYLFORMYLGLYCINAMIDINE SYNTHASE SUBUNIT PURS"/>
    <property type="match status" value="1"/>
</dbReference>
<name>A0AAI9AFT5_9BACT</name>
<dbReference type="Proteomes" id="UP000003288">
    <property type="component" value="Unassembled WGS sequence"/>
</dbReference>
<reference evidence="8 10" key="2">
    <citation type="submission" date="2019-05" db="EMBL/GenBank/DDBJ databases">
        <title>A comparative analysis of the Nautiliaceae.</title>
        <authorList>
            <person name="Grosche A."/>
            <person name="Smedile F."/>
            <person name="Vetriani C."/>
        </authorList>
    </citation>
    <scope>NUCLEOTIDE SEQUENCE [LARGE SCALE GENOMIC DNA]</scope>
    <source>
        <strain evidence="8 10">TB-2</strain>
    </source>
</reference>
<keyword evidence="5 6" id="KW-0067">ATP-binding</keyword>
<dbReference type="GO" id="GO:0006189">
    <property type="term" value="P:'de novo' IMP biosynthetic process"/>
    <property type="evidence" value="ECO:0007669"/>
    <property type="project" value="UniProtKB-UniRule"/>
</dbReference>
<evidence type="ECO:0000313" key="8">
    <source>
        <dbReference type="EMBL" id="QCT94509.1"/>
    </source>
</evidence>
<organism evidence="7 9">
    <name type="scientific">Caminibacter mediatlanticus TB-2</name>
    <dbReference type="NCBI Taxonomy" id="391592"/>
    <lineage>
        <taxon>Bacteria</taxon>
        <taxon>Pseudomonadati</taxon>
        <taxon>Campylobacterota</taxon>
        <taxon>Epsilonproteobacteria</taxon>
        <taxon>Nautiliales</taxon>
        <taxon>Nautiliaceae</taxon>
        <taxon>Caminibacter</taxon>
    </lineage>
</organism>
<dbReference type="PANTHER" id="PTHR34696:SF1">
    <property type="entry name" value="PHOSPHORIBOSYLFORMYLGLYCINAMIDINE SYNTHASE SUBUNIT PURS"/>
    <property type="match status" value="1"/>
</dbReference>
<dbReference type="EMBL" id="ABCJ01000027">
    <property type="protein sequence ID" value="EDM22842.1"/>
    <property type="molecule type" value="Genomic_DNA"/>
</dbReference>
<evidence type="ECO:0000256" key="4">
    <source>
        <dbReference type="ARBA" id="ARBA00022755"/>
    </source>
</evidence>
<accession>A0AAI9AFT5</accession>
<gene>
    <name evidence="6 8" type="primary">purS</name>
    <name evidence="7" type="ORF">CMTB2_00044</name>
    <name evidence="8" type="ORF">FE773_04750</name>
</gene>
<evidence type="ECO:0000256" key="3">
    <source>
        <dbReference type="ARBA" id="ARBA00022741"/>
    </source>
</evidence>
<dbReference type="RefSeq" id="WP_007475854.1">
    <property type="nucleotide sequence ID" value="NZ_ABCJ01000027.1"/>
</dbReference>
<evidence type="ECO:0000256" key="6">
    <source>
        <dbReference type="HAMAP-Rule" id="MF_01926"/>
    </source>
</evidence>
<dbReference type="EMBL" id="CP040463">
    <property type="protein sequence ID" value="QCT94509.1"/>
    <property type="molecule type" value="Genomic_DNA"/>
</dbReference>
<evidence type="ECO:0000256" key="1">
    <source>
        <dbReference type="ARBA" id="ARBA00022490"/>
    </source>
</evidence>
<reference evidence="7 9" key="1">
    <citation type="journal article" date="2011" name="Stand. Genomic Sci.">
        <title>Draft genome sequence of Caminibacter mediatlanticus strain TB-2, an epsilonproteobacterium isolated from a deep-sea hydrothermal vent.</title>
        <authorList>
            <person name="Giovannelli D."/>
            <person name="Ferriera S."/>
            <person name="Johnson J."/>
            <person name="Kravitz S."/>
            <person name="Perez-Rodriguez I."/>
            <person name="Ricci J."/>
            <person name="O'Brien C."/>
            <person name="Voordeckers J.W."/>
            <person name="Bini E."/>
            <person name="Vetriani C."/>
        </authorList>
    </citation>
    <scope>NUCLEOTIDE SEQUENCE [LARGE SCALE GENOMIC DNA]</scope>
    <source>
        <strain evidence="7 9">TB-2</strain>
    </source>
</reference>
<proteinExistence type="inferred from homology"/>
<evidence type="ECO:0000256" key="5">
    <source>
        <dbReference type="ARBA" id="ARBA00022840"/>
    </source>
</evidence>
<comment type="subcellular location">
    <subcellularLocation>
        <location evidence="6">Cytoplasm</location>
    </subcellularLocation>
</comment>
<dbReference type="HAMAP" id="MF_01926">
    <property type="entry name" value="PurS"/>
    <property type="match status" value="1"/>
</dbReference>
<dbReference type="EC" id="6.3.5.3" evidence="6"/>
<keyword evidence="1 6" id="KW-0963">Cytoplasm</keyword>
<evidence type="ECO:0000313" key="10">
    <source>
        <dbReference type="Proteomes" id="UP000306825"/>
    </source>
</evidence>
<comment type="subunit">
    <text evidence="6">Part of the FGAM synthase complex composed of 1 PurL, 1 PurQ and 2 PurS subunits.</text>
</comment>
<evidence type="ECO:0000256" key="2">
    <source>
        <dbReference type="ARBA" id="ARBA00022598"/>
    </source>
</evidence>